<protein>
    <recommendedName>
        <fullName evidence="3">Carrier domain-containing protein</fullName>
    </recommendedName>
</protein>
<dbReference type="InterPro" id="IPR009081">
    <property type="entry name" value="PP-bd_ACP"/>
</dbReference>
<evidence type="ECO:0000256" key="1">
    <source>
        <dbReference type="ARBA" id="ARBA00022450"/>
    </source>
</evidence>
<dbReference type="Pfam" id="PF00501">
    <property type="entry name" value="AMP-binding"/>
    <property type="match status" value="1"/>
</dbReference>
<dbReference type="InterPro" id="IPR051414">
    <property type="entry name" value="Adenylate-forming_Reductase"/>
</dbReference>
<comment type="caution">
    <text evidence="4">The sequence shown here is derived from an EMBL/GenBank/DDBJ whole genome shotgun (WGS) entry which is preliminary data.</text>
</comment>
<dbReference type="AlphaFoldDB" id="A0AAV4ZZM7"/>
<dbReference type="SUPFAM" id="SSF51735">
    <property type="entry name" value="NAD(P)-binding Rossmann-fold domains"/>
    <property type="match status" value="1"/>
</dbReference>
<dbReference type="Gene3D" id="3.40.50.12780">
    <property type="entry name" value="N-terminal domain of ligase-like"/>
    <property type="match status" value="1"/>
</dbReference>
<dbReference type="SUPFAM" id="SSF56801">
    <property type="entry name" value="Acetyl-CoA synthetase-like"/>
    <property type="match status" value="1"/>
</dbReference>
<feature type="domain" description="Carrier" evidence="3">
    <location>
        <begin position="425"/>
        <end position="509"/>
    </location>
</feature>
<keyword evidence="1" id="KW-0596">Phosphopantetheine</keyword>
<dbReference type="PROSITE" id="PS50075">
    <property type="entry name" value="CARRIER"/>
    <property type="match status" value="1"/>
</dbReference>
<dbReference type="GO" id="GO:0031177">
    <property type="term" value="F:phosphopantetheine binding"/>
    <property type="evidence" value="ECO:0007669"/>
    <property type="project" value="InterPro"/>
</dbReference>
<dbReference type="InterPro" id="IPR036736">
    <property type="entry name" value="ACP-like_sf"/>
</dbReference>
<proteinExistence type="predicted"/>
<evidence type="ECO:0000313" key="4">
    <source>
        <dbReference type="EMBL" id="GJJ06383.1"/>
    </source>
</evidence>
<reference evidence="4" key="1">
    <citation type="submission" date="2021-10" db="EMBL/GenBank/DDBJ databases">
        <title>De novo Genome Assembly of Clathrus columnatus (Basidiomycota, Fungi) Using Illumina and Nanopore Sequence Data.</title>
        <authorList>
            <person name="Ogiso-Tanaka E."/>
            <person name="Itagaki H."/>
            <person name="Hosoya T."/>
            <person name="Hosaka K."/>
        </authorList>
    </citation>
    <scope>NUCLEOTIDE SEQUENCE</scope>
    <source>
        <strain evidence="4">MO-923</strain>
    </source>
</reference>
<dbReference type="PANTHER" id="PTHR43439">
    <property type="entry name" value="PHENYLACETATE-COENZYME A LIGASE"/>
    <property type="match status" value="1"/>
</dbReference>
<keyword evidence="2" id="KW-0597">Phosphoprotein</keyword>
<keyword evidence="5" id="KW-1185">Reference proteome</keyword>
<dbReference type="PANTHER" id="PTHR43439:SF2">
    <property type="entry name" value="ENZYME, PUTATIVE (JCVI)-RELATED"/>
    <property type="match status" value="1"/>
</dbReference>
<name>A0AAV4ZZM7_9AGAM</name>
<dbReference type="Pfam" id="PF23562">
    <property type="entry name" value="AMP-binding_C_3"/>
    <property type="match status" value="1"/>
</dbReference>
<dbReference type="InterPro" id="IPR042099">
    <property type="entry name" value="ANL_N_sf"/>
</dbReference>
<dbReference type="Pfam" id="PF07993">
    <property type="entry name" value="NAD_binding_4"/>
    <property type="match status" value="2"/>
</dbReference>
<dbReference type="EMBL" id="BPWL01000001">
    <property type="protein sequence ID" value="GJJ06383.1"/>
    <property type="molecule type" value="Genomic_DNA"/>
</dbReference>
<dbReference type="InterPro" id="IPR000873">
    <property type="entry name" value="AMP-dep_synth/lig_dom"/>
</dbReference>
<dbReference type="SMART" id="SM00823">
    <property type="entry name" value="PKS_PP"/>
    <property type="match status" value="1"/>
</dbReference>
<sequence length="894" mass="99622">MRTIAEQAVNMMFKDAGVTILIIPSFNELYPNPAPAFDYPDTYDTTPVDPDSFCVLYHSSGSTAFPKIRFVSQRRMWYDSFYLDGMGLMTTEWPVRSGMIRSIPSPKEPVVPMTPDMLLQFLDQSKATFLWCVPMFLEVGELLEKSYLAWANQSKSIEVIKKMRLVAFTGAPINPESARHLQRQGVSIQAIFAATEFSCASKLEVETPSEGPDWWRFADYAHQILIPQPEEPGIYEVALRRSPYYAISVTNTEIDGYSYYLTSDLVEEHPKTHGLYRVTGRVDDQLMLSTGEKTNPLPIEDVIMKDPNVEWAIMFGRGRLTNGILIQPVARVELDKIGKAAYRNLIWPSIEKANEFAPAHSRIFKEMIILSKPSKPFLVTGKGTLRKGAIIKDYSQDIDELYRTIEETSHSEVPIPDCHANGGGLSLESALQYVQAVIEKIMSLPAGAGVDSDLFDLGCDSLLATYIRITLQHAIRQITSNSTARAVPSNLVYQNPTVRQLAQVLVGYSYSEPASNGAEQDRIKQTEALIEKYTRGWPKFQTTVETRINGHETLLVTGTTGSIGSQVLSQLIKMPSIARIFAFNRASQTDSGQRHVEAFRRHGLEFSLLKSSKLTFLEGNLAVKGFGIPAEVLREKPANSMACGFQSIASLFRACHKGVSKRHETIDTGDNKAISEGPIQDISIVNKIGYAESKWVCERILQRAAKKTPLRPTIARVGQISGGLNGYWNIKEWFPALVQASHILGALPDNTAKVSFVPLYTAASALIELRRAPVLFAHIVHPRPVTWRSVLKNIEDVLQLPIIPPHEWTRLLENASQSNPGLTQSAAIHLIDIYRGGLLQSGQSEDVEILGLPTFETVITLDVAPSLQAAHLPQLGRSDVEKWITSWKLHRHLK</sequence>
<dbReference type="InterPro" id="IPR013120">
    <property type="entry name" value="FAR_NAD-bd"/>
</dbReference>
<dbReference type="Gene3D" id="3.40.50.720">
    <property type="entry name" value="NAD(P)-binding Rossmann-like Domain"/>
    <property type="match status" value="2"/>
</dbReference>
<accession>A0AAV4ZZM7</accession>
<organism evidence="4 5">
    <name type="scientific">Clathrus columnatus</name>
    <dbReference type="NCBI Taxonomy" id="1419009"/>
    <lineage>
        <taxon>Eukaryota</taxon>
        <taxon>Fungi</taxon>
        <taxon>Dikarya</taxon>
        <taxon>Basidiomycota</taxon>
        <taxon>Agaricomycotina</taxon>
        <taxon>Agaricomycetes</taxon>
        <taxon>Phallomycetidae</taxon>
        <taxon>Phallales</taxon>
        <taxon>Clathraceae</taxon>
        <taxon>Clathrus</taxon>
    </lineage>
</organism>
<dbReference type="InterPro" id="IPR036291">
    <property type="entry name" value="NAD(P)-bd_dom_sf"/>
</dbReference>
<dbReference type="Gene3D" id="1.10.1200.10">
    <property type="entry name" value="ACP-like"/>
    <property type="match status" value="1"/>
</dbReference>
<gene>
    <name evidence="4" type="ORF">Clacol_000574</name>
</gene>
<dbReference type="InterPro" id="IPR020806">
    <property type="entry name" value="PKS_PP-bd"/>
</dbReference>
<dbReference type="Pfam" id="PF00550">
    <property type="entry name" value="PP-binding"/>
    <property type="match status" value="1"/>
</dbReference>
<evidence type="ECO:0000256" key="2">
    <source>
        <dbReference type="ARBA" id="ARBA00022553"/>
    </source>
</evidence>
<evidence type="ECO:0000313" key="5">
    <source>
        <dbReference type="Proteomes" id="UP001050691"/>
    </source>
</evidence>
<dbReference type="SUPFAM" id="SSF47336">
    <property type="entry name" value="ACP-like"/>
    <property type="match status" value="1"/>
</dbReference>
<dbReference type="Proteomes" id="UP001050691">
    <property type="component" value="Unassembled WGS sequence"/>
</dbReference>
<evidence type="ECO:0000259" key="3">
    <source>
        <dbReference type="PROSITE" id="PS50075"/>
    </source>
</evidence>